<keyword evidence="1" id="KW-0732">Signal</keyword>
<accession>A0A1Z4KMC0</accession>
<evidence type="ECO:0000313" key="2">
    <source>
        <dbReference type="EMBL" id="BAY70155.1"/>
    </source>
</evidence>
<name>A0A1Z4KMC0_ANAVA</name>
<dbReference type="AlphaFoldDB" id="A0A1Z4KMC0"/>
<protein>
    <submittedName>
        <fullName evidence="2">Uncharacterized protein</fullName>
    </submittedName>
</protein>
<dbReference type="EMBL" id="AP018216">
    <property type="protein sequence ID" value="BAY70155.1"/>
    <property type="molecule type" value="Genomic_DNA"/>
</dbReference>
<proteinExistence type="predicted"/>
<evidence type="ECO:0000256" key="1">
    <source>
        <dbReference type="SAM" id="SignalP"/>
    </source>
</evidence>
<gene>
    <name evidence="2" type="ORF">NIES23_29550</name>
</gene>
<reference evidence="2 3" key="1">
    <citation type="submission" date="2017-06" db="EMBL/GenBank/DDBJ databases">
        <title>Genome sequencing of cyanobaciteial culture collection at National Institute for Environmental Studies (NIES).</title>
        <authorList>
            <person name="Hirose Y."/>
            <person name="Shimura Y."/>
            <person name="Fujisawa T."/>
            <person name="Nakamura Y."/>
            <person name="Kawachi M."/>
        </authorList>
    </citation>
    <scope>NUCLEOTIDE SEQUENCE [LARGE SCALE GENOMIC DNA]</scope>
    <source>
        <strain evidence="2 3">NIES-23</strain>
    </source>
</reference>
<organism evidence="2 3">
    <name type="scientific">Trichormus variabilis NIES-23</name>
    <dbReference type="NCBI Taxonomy" id="1973479"/>
    <lineage>
        <taxon>Bacteria</taxon>
        <taxon>Bacillati</taxon>
        <taxon>Cyanobacteriota</taxon>
        <taxon>Cyanophyceae</taxon>
        <taxon>Nostocales</taxon>
        <taxon>Nostocaceae</taxon>
        <taxon>Trichormus</taxon>
    </lineage>
</organism>
<feature type="chain" id="PRO_5011111920" evidence="1">
    <location>
        <begin position="32"/>
        <end position="107"/>
    </location>
</feature>
<evidence type="ECO:0000313" key="3">
    <source>
        <dbReference type="Proteomes" id="UP000217507"/>
    </source>
</evidence>
<dbReference type="Proteomes" id="UP000217507">
    <property type="component" value="Chromosome"/>
</dbReference>
<sequence>MKNIVQKIFSGLATPIKLSLAVLLLSTPAVANENSRITSGLIPREPNFFKQGRDLFDREIYLLLTTNRQAQESVLKIPNQLSIQEKLLPFEKPQPLPSNHNNPRINK</sequence>
<feature type="signal peptide" evidence="1">
    <location>
        <begin position="1"/>
        <end position="31"/>
    </location>
</feature>